<accession>A0A2M8Q0D1</accession>
<dbReference type="InterPro" id="IPR002711">
    <property type="entry name" value="HNH"/>
</dbReference>
<evidence type="ECO:0000313" key="2">
    <source>
        <dbReference type="EMBL" id="PJF35596.1"/>
    </source>
</evidence>
<accession>A0A2M8PDG8</accession>
<dbReference type="Pfam" id="PF01844">
    <property type="entry name" value="HNH"/>
    <property type="match status" value="1"/>
</dbReference>
<name>A0A2M8Q0D1_9CHLR</name>
<reference evidence="4 5" key="1">
    <citation type="submission" date="2017-11" db="EMBL/GenBank/DDBJ databases">
        <title>Evolution of Phototrophy in the Chloroflexi Phylum Driven by Horizontal Gene Transfer.</title>
        <authorList>
            <person name="Ward L.M."/>
            <person name="Hemp J."/>
            <person name="Shih P.M."/>
            <person name="Mcglynn S.E."/>
            <person name="Fischer W."/>
        </authorList>
    </citation>
    <scope>NUCLEOTIDE SEQUENCE [LARGE SCALE GENOMIC DNA]</scope>
    <source>
        <strain evidence="3">CP1_1M</strain>
        <strain evidence="2">JP3_13</strain>
    </source>
</reference>
<evidence type="ECO:0000313" key="3">
    <source>
        <dbReference type="EMBL" id="PJF43267.1"/>
    </source>
</evidence>
<dbReference type="PANTHER" id="PTHR37827">
    <property type="entry name" value="TUDOR DOMAIN-CONTAINING PROTEIN"/>
    <property type="match status" value="1"/>
</dbReference>
<sequence>MAKARPAQVICALCGRQVSHFSRHHLVPKSEGGTETVALCSACHATLHKFFTNRTLARQKCTIEALQQDPDIQRYLAWVRKQPDRRIRVKRKRDRA</sequence>
<dbReference type="EMBL" id="PGTL01000002">
    <property type="protein sequence ID" value="PJF43267.1"/>
    <property type="molecule type" value="Genomic_DNA"/>
</dbReference>
<protein>
    <submittedName>
        <fullName evidence="3">Restriction endonuclease</fullName>
    </submittedName>
</protein>
<dbReference type="GO" id="GO:0008270">
    <property type="term" value="F:zinc ion binding"/>
    <property type="evidence" value="ECO:0007669"/>
    <property type="project" value="InterPro"/>
</dbReference>
<dbReference type="EMBL" id="PGTM01000133">
    <property type="protein sequence ID" value="PJF35596.1"/>
    <property type="molecule type" value="Genomic_DNA"/>
</dbReference>
<dbReference type="Gene3D" id="1.10.30.50">
    <property type="match status" value="1"/>
</dbReference>
<feature type="domain" description="HNH" evidence="1">
    <location>
        <begin position="11"/>
        <end position="49"/>
    </location>
</feature>
<proteinExistence type="predicted"/>
<dbReference type="PANTHER" id="PTHR37827:SF1">
    <property type="entry name" value="HNH DOMAIN-CONTAINING PROTEIN"/>
    <property type="match status" value="1"/>
</dbReference>
<evidence type="ECO:0000259" key="1">
    <source>
        <dbReference type="Pfam" id="PF01844"/>
    </source>
</evidence>
<comment type="caution">
    <text evidence="3">The sequence shown here is derived from an EMBL/GenBank/DDBJ whole genome shotgun (WGS) entry which is preliminary data.</text>
</comment>
<dbReference type="AlphaFoldDB" id="A0A2M8Q0D1"/>
<dbReference type="Proteomes" id="UP000229681">
    <property type="component" value="Unassembled WGS sequence"/>
</dbReference>
<keyword evidence="3" id="KW-0540">Nuclease</keyword>
<keyword evidence="3" id="KW-0378">Hydrolase</keyword>
<evidence type="ECO:0000313" key="5">
    <source>
        <dbReference type="Proteomes" id="UP000229681"/>
    </source>
</evidence>
<dbReference type="GO" id="GO:0004519">
    <property type="term" value="F:endonuclease activity"/>
    <property type="evidence" value="ECO:0007669"/>
    <property type="project" value="UniProtKB-KW"/>
</dbReference>
<gene>
    <name evidence="2" type="ORF">CUN49_09740</name>
    <name evidence="3" type="ORF">CUN50_00790</name>
</gene>
<organism evidence="3 4">
    <name type="scientific">Candidatus Thermofonsia Clade 1 bacterium</name>
    <dbReference type="NCBI Taxonomy" id="2364210"/>
    <lineage>
        <taxon>Bacteria</taxon>
        <taxon>Bacillati</taxon>
        <taxon>Chloroflexota</taxon>
        <taxon>Candidatus Thermofontia</taxon>
        <taxon>Candidatus Thermofonsia Clade 1</taxon>
    </lineage>
</organism>
<keyword evidence="3" id="KW-0255">Endonuclease</keyword>
<dbReference type="Proteomes" id="UP000228947">
    <property type="component" value="Unassembled WGS sequence"/>
</dbReference>
<evidence type="ECO:0000313" key="4">
    <source>
        <dbReference type="Proteomes" id="UP000228947"/>
    </source>
</evidence>
<dbReference type="GO" id="GO:0003676">
    <property type="term" value="F:nucleic acid binding"/>
    <property type="evidence" value="ECO:0007669"/>
    <property type="project" value="InterPro"/>
</dbReference>